<accession>A0A284RMG0</accession>
<dbReference type="Proteomes" id="UP000219338">
    <property type="component" value="Unassembled WGS sequence"/>
</dbReference>
<evidence type="ECO:0000313" key="2">
    <source>
        <dbReference type="Proteomes" id="UP000219338"/>
    </source>
</evidence>
<proteinExistence type="predicted"/>
<gene>
    <name evidence="1" type="ORF">ARMOST_13332</name>
</gene>
<evidence type="ECO:0000313" key="1">
    <source>
        <dbReference type="EMBL" id="SJL09950.1"/>
    </source>
</evidence>
<name>A0A284RMG0_ARMOS</name>
<protein>
    <submittedName>
        <fullName evidence="1">Uncharacterized protein</fullName>
    </submittedName>
</protein>
<keyword evidence="2" id="KW-1185">Reference proteome</keyword>
<dbReference type="EMBL" id="FUEG01000011">
    <property type="protein sequence ID" value="SJL09950.1"/>
    <property type="molecule type" value="Genomic_DNA"/>
</dbReference>
<organism evidence="1 2">
    <name type="scientific">Armillaria ostoyae</name>
    <name type="common">Armillaria root rot fungus</name>
    <dbReference type="NCBI Taxonomy" id="47428"/>
    <lineage>
        <taxon>Eukaryota</taxon>
        <taxon>Fungi</taxon>
        <taxon>Dikarya</taxon>
        <taxon>Basidiomycota</taxon>
        <taxon>Agaricomycotina</taxon>
        <taxon>Agaricomycetes</taxon>
        <taxon>Agaricomycetidae</taxon>
        <taxon>Agaricales</taxon>
        <taxon>Marasmiineae</taxon>
        <taxon>Physalacriaceae</taxon>
        <taxon>Armillaria</taxon>
    </lineage>
</organism>
<sequence>MYIARRGPATGQVPPRSLNRALGSMPQINENRAFTPSLLALCRHPRSLGDGTQKVAGWYPAATIQGVYNKDREFALMNRPTKHCLRHDCDTTYGN</sequence>
<dbReference type="OrthoDB" id="10583857at2759"/>
<dbReference type="AlphaFoldDB" id="A0A284RMG0"/>
<reference evidence="2" key="1">
    <citation type="journal article" date="2017" name="Nat. Ecol. Evol.">
        <title>Genome expansion and lineage-specific genetic innovations in the forest pathogenic fungi Armillaria.</title>
        <authorList>
            <person name="Sipos G."/>
            <person name="Prasanna A.N."/>
            <person name="Walter M.C."/>
            <person name="O'Connor E."/>
            <person name="Balint B."/>
            <person name="Krizsan K."/>
            <person name="Kiss B."/>
            <person name="Hess J."/>
            <person name="Varga T."/>
            <person name="Slot J."/>
            <person name="Riley R."/>
            <person name="Boka B."/>
            <person name="Rigling D."/>
            <person name="Barry K."/>
            <person name="Lee J."/>
            <person name="Mihaltcheva S."/>
            <person name="LaButti K."/>
            <person name="Lipzen A."/>
            <person name="Waldron R."/>
            <person name="Moloney N.M."/>
            <person name="Sperisen C."/>
            <person name="Kredics L."/>
            <person name="Vagvoelgyi C."/>
            <person name="Patrignani A."/>
            <person name="Fitzpatrick D."/>
            <person name="Nagy I."/>
            <person name="Doyle S."/>
            <person name="Anderson J.B."/>
            <person name="Grigoriev I.V."/>
            <person name="Gueldener U."/>
            <person name="Muensterkoetter M."/>
            <person name="Nagy L.G."/>
        </authorList>
    </citation>
    <scope>NUCLEOTIDE SEQUENCE [LARGE SCALE GENOMIC DNA]</scope>
    <source>
        <strain evidence="2">C18/9</strain>
    </source>
</reference>